<reference evidence="8 9" key="1">
    <citation type="submission" date="2014-09" db="EMBL/GenBank/DDBJ databases">
        <title>Using Illumina technology Improving SMRT sequencing Genome Assembly by RASTools.</title>
        <authorList>
            <person name="Zhou Y."/>
            <person name="Ma T."/>
            <person name="Liu T."/>
        </authorList>
    </citation>
    <scope>NUCLEOTIDE SEQUENCE [LARGE SCALE GENOMIC DNA]</scope>
    <source>
        <strain evidence="8 9">ATCC 55669</strain>
    </source>
</reference>
<feature type="domain" description="FlgD/Vpr Ig-like" evidence="6">
    <location>
        <begin position="130"/>
        <end position="198"/>
    </location>
</feature>
<dbReference type="eggNOG" id="COG1843">
    <property type="taxonomic scope" value="Bacteria"/>
</dbReference>
<evidence type="ECO:0000313" key="8">
    <source>
        <dbReference type="EMBL" id="AIT07065.1"/>
    </source>
</evidence>
<gene>
    <name evidence="8" type="ORF">MC45_12515</name>
</gene>
<evidence type="ECO:0000259" key="7">
    <source>
        <dbReference type="Pfam" id="PF13861"/>
    </source>
</evidence>
<name>A0A097EHK8_9SPHN</name>
<keyword evidence="3 5" id="KW-1005">Bacterial flagellum biogenesis</keyword>
<evidence type="ECO:0000256" key="5">
    <source>
        <dbReference type="RuleBase" id="RU362076"/>
    </source>
</evidence>
<sequence length="242" mass="24569">MVTTASTTQSTFDATLDKLGIKRSTANTATTTATGASATPGTTKTTLDQNDFLKLLTTQLKNQDPLSPMDNTQMVAQMAQFSSVAGISEMNKTLSGVATKLGSTTASDAMSYVGKTVLTAGSTAYPRASGSLDGAVELDGDATQVNVSISDANGGTLRNLQLGAQKQGTATFDWDGKDGAGNSVGSGPFTITAFATAGDKTVTSRTLVWAPVESVSLPSSGAPKLKVLGVGDVDPSDVRSAT</sequence>
<keyword evidence="9" id="KW-1185">Reference proteome</keyword>
<keyword evidence="8" id="KW-0966">Cell projection</keyword>
<keyword evidence="8" id="KW-0969">Cilium</keyword>
<evidence type="ECO:0000313" key="9">
    <source>
        <dbReference type="Proteomes" id="UP000033200"/>
    </source>
</evidence>
<dbReference type="GO" id="GO:0044781">
    <property type="term" value="P:bacterial-type flagellum organization"/>
    <property type="evidence" value="ECO:0007669"/>
    <property type="project" value="UniProtKB-UniRule"/>
</dbReference>
<dbReference type="Pfam" id="PF13860">
    <property type="entry name" value="FlgD_ig"/>
    <property type="match status" value="1"/>
</dbReference>
<dbReference type="HOGENOM" id="CLU_047535_0_2_5"/>
<dbReference type="InterPro" id="IPR005648">
    <property type="entry name" value="FlgD"/>
</dbReference>
<protein>
    <recommendedName>
        <fullName evidence="2 5">Basal-body rod modification protein FlgD</fullName>
    </recommendedName>
</protein>
<dbReference type="KEGG" id="stax:MC45_12515"/>
<accession>A0A097EHK8</accession>
<dbReference type="Pfam" id="PF13861">
    <property type="entry name" value="FLgD_tudor"/>
    <property type="match status" value="1"/>
</dbReference>
<evidence type="ECO:0000259" key="6">
    <source>
        <dbReference type="Pfam" id="PF13860"/>
    </source>
</evidence>
<evidence type="ECO:0000256" key="1">
    <source>
        <dbReference type="ARBA" id="ARBA00010577"/>
    </source>
</evidence>
<comment type="similarity">
    <text evidence="1 5">Belongs to the FlgD family.</text>
</comment>
<organism evidence="8 9">
    <name type="scientific">Sphingomonas taxi</name>
    <dbReference type="NCBI Taxonomy" id="1549858"/>
    <lineage>
        <taxon>Bacteria</taxon>
        <taxon>Pseudomonadati</taxon>
        <taxon>Pseudomonadota</taxon>
        <taxon>Alphaproteobacteria</taxon>
        <taxon>Sphingomonadales</taxon>
        <taxon>Sphingomonadaceae</taxon>
        <taxon>Sphingomonas</taxon>
    </lineage>
</organism>
<dbReference type="InterPro" id="IPR025963">
    <property type="entry name" value="FLgD_Tudor"/>
</dbReference>
<dbReference type="InterPro" id="IPR025965">
    <property type="entry name" value="FlgD/Vpr_Ig-like"/>
</dbReference>
<comment type="function">
    <text evidence="4 5">Required for flagellar hook formation. May act as a scaffolding protein.</text>
</comment>
<dbReference type="Gene3D" id="2.60.40.4070">
    <property type="match status" value="1"/>
</dbReference>
<dbReference type="Gene3D" id="2.30.30.910">
    <property type="match status" value="1"/>
</dbReference>
<dbReference type="Pfam" id="PF03963">
    <property type="entry name" value="FlgD"/>
    <property type="match status" value="1"/>
</dbReference>
<keyword evidence="8" id="KW-0282">Flagellum</keyword>
<evidence type="ECO:0000256" key="2">
    <source>
        <dbReference type="ARBA" id="ARBA00016013"/>
    </source>
</evidence>
<dbReference type="RefSeq" id="WP_038663692.1">
    <property type="nucleotide sequence ID" value="NZ_CP009571.1"/>
</dbReference>
<evidence type="ECO:0000256" key="4">
    <source>
        <dbReference type="ARBA" id="ARBA00024746"/>
    </source>
</evidence>
<dbReference type="Proteomes" id="UP000033200">
    <property type="component" value="Chromosome"/>
</dbReference>
<dbReference type="STRING" id="1549858.MC45_12515"/>
<dbReference type="EMBL" id="CP009571">
    <property type="protein sequence ID" value="AIT07065.1"/>
    <property type="molecule type" value="Genomic_DNA"/>
</dbReference>
<feature type="domain" description="FlgD Tudor-like" evidence="7">
    <location>
        <begin position="106"/>
        <end position="239"/>
    </location>
</feature>
<evidence type="ECO:0000256" key="3">
    <source>
        <dbReference type="ARBA" id="ARBA00022795"/>
    </source>
</evidence>
<dbReference type="AlphaFoldDB" id="A0A097EHK8"/>
<proteinExistence type="inferred from homology"/>